<comment type="similarity">
    <text evidence="6">Belongs to the insect chemoreceptor superfamily. Gustatory receptor (GR) family.</text>
</comment>
<feature type="transmembrane region" description="Helical" evidence="6">
    <location>
        <begin position="35"/>
        <end position="53"/>
    </location>
</feature>
<feature type="transmembrane region" description="Helical" evidence="6">
    <location>
        <begin position="127"/>
        <end position="148"/>
    </location>
</feature>
<dbReference type="GeneID" id="108072233"/>
<comment type="function">
    <text evidence="6">Gustatory receptor which mediates acceptance or avoidance behavior, depending on its substrates.</text>
</comment>
<dbReference type="Pfam" id="PF08395">
    <property type="entry name" value="7tm_7"/>
    <property type="match status" value="1"/>
</dbReference>
<feature type="transmembrane region" description="Helical" evidence="6">
    <location>
        <begin position="6"/>
        <end position="23"/>
    </location>
</feature>
<dbReference type="RefSeq" id="XP_017018784.1">
    <property type="nucleotide sequence ID" value="XM_017163295.1"/>
</dbReference>
<gene>
    <name evidence="9" type="primary">LOC108072233</name>
</gene>
<evidence type="ECO:0000313" key="9">
    <source>
        <dbReference type="RefSeq" id="XP_017018784.1"/>
    </source>
</evidence>
<accession>A0A6P4I4I5</accession>
<evidence type="ECO:0000256" key="7">
    <source>
        <dbReference type="SAM" id="Coils"/>
    </source>
</evidence>
<evidence type="ECO:0000256" key="6">
    <source>
        <dbReference type="RuleBase" id="RU363108"/>
    </source>
</evidence>
<feature type="coiled-coil region" evidence="7">
    <location>
        <begin position="98"/>
        <end position="125"/>
    </location>
</feature>
<evidence type="ECO:0000256" key="5">
    <source>
        <dbReference type="ARBA" id="ARBA00023136"/>
    </source>
</evidence>
<keyword evidence="3 6" id="KW-0812">Transmembrane</keyword>
<evidence type="ECO:0000256" key="4">
    <source>
        <dbReference type="ARBA" id="ARBA00022989"/>
    </source>
</evidence>
<keyword evidence="2 6" id="KW-1003">Cell membrane</keyword>
<proteinExistence type="inferred from homology"/>
<dbReference type="GO" id="GO:0007165">
    <property type="term" value="P:signal transduction"/>
    <property type="evidence" value="ECO:0007669"/>
    <property type="project" value="UniProtKB-KW"/>
</dbReference>
<reference evidence="9" key="2">
    <citation type="submission" date="2025-08" db="UniProtKB">
        <authorList>
            <consortium name="RefSeq"/>
        </authorList>
    </citation>
    <scope>IDENTIFICATION</scope>
    <source>
        <strain evidence="9">14028-0561.14</strain>
        <tissue evidence="9">Whole fly</tissue>
    </source>
</reference>
<dbReference type="OrthoDB" id="7835106at2759"/>
<dbReference type="InterPro" id="IPR013604">
    <property type="entry name" value="7TM_chemorcpt"/>
</dbReference>
<sequence>MRRIALIYNRYVMVIGMTSYLAVGGVFKQTKITQAYALVINAFTLVLLPKALWEASQSMIMAGWLPPFMWIIPYIQNSISYAVIAYTLISRCYRDAMLLDLELVIKQLNREMSRTGKQMNSKLQRIFLLKTFTLTYLCCAYIMAIFFWRWGDSWIYLMKTLLMNMSFNILIASTYFYFVTLWQIARGYDFVNQRLQEITTSEWDDLKEQVEELRSLWALHTNLSRTAKRINRHYGPQMLASRFDHFIFSIMNGYMGMIYAHRPGGSSVEKVYGFFLYIIRSLDFFLNDYICDLMTQYQSEPKSTLTEGHMSKELSSYVIYEHSIRLNLLVCGLYPANRNRWLHMIISIIVHSILLLQFHMVMNQK</sequence>
<dbReference type="AlphaFoldDB" id="A0A6P4I4I5"/>
<keyword evidence="7" id="KW-0175">Coiled coil</keyword>
<keyword evidence="5 6" id="KW-0472">Membrane</keyword>
<keyword evidence="6 9" id="KW-0675">Receptor</keyword>
<evidence type="ECO:0000313" key="8">
    <source>
        <dbReference type="Proteomes" id="UP001652661"/>
    </source>
</evidence>
<keyword evidence="6" id="KW-0807">Transducer</keyword>
<feature type="transmembrane region" description="Helical" evidence="6">
    <location>
        <begin position="341"/>
        <end position="362"/>
    </location>
</feature>
<keyword evidence="4 6" id="KW-1133">Transmembrane helix</keyword>
<reference evidence="8" key="1">
    <citation type="submission" date="2025-05" db="UniProtKB">
        <authorList>
            <consortium name="RefSeq"/>
        </authorList>
    </citation>
    <scope>NUCLEOTIDE SEQUENCE [LARGE SCALE GENOMIC DNA]</scope>
    <source>
        <strain evidence="8">14028-0561.14</strain>
    </source>
</reference>
<comment type="subcellular location">
    <subcellularLocation>
        <location evidence="1 6">Cell membrane</location>
        <topology evidence="1 6">Multi-pass membrane protein</topology>
    </subcellularLocation>
</comment>
<evidence type="ECO:0000256" key="1">
    <source>
        <dbReference type="ARBA" id="ARBA00004651"/>
    </source>
</evidence>
<feature type="transmembrane region" description="Helical" evidence="6">
    <location>
        <begin position="154"/>
        <end position="178"/>
    </location>
</feature>
<comment type="caution">
    <text evidence="6">Lacks conserved residue(s) required for the propagation of feature annotation.</text>
</comment>
<dbReference type="GO" id="GO:0005886">
    <property type="term" value="C:plasma membrane"/>
    <property type="evidence" value="ECO:0007669"/>
    <property type="project" value="UniProtKB-SubCell"/>
</dbReference>
<protein>
    <recommendedName>
        <fullName evidence="6">Gustatory receptor</fullName>
    </recommendedName>
</protein>
<keyword evidence="8" id="KW-1185">Reference proteome</keyword>
<name>A0A6P4I4I5_DROKI</name>
<organism evidence="8 9">
    <name type="scientific">Drosophila kikkawai</name>
    <name type="common">Fruit fly</name>
    <dbReference type="NCBI Taxonomy" id="30033"/>
    <lineage>
        <taxon>Eukaryota</taxon>
        <taxon>Metazoa</taxon>
        <taxon>Ecdysozoa</taxon>
        <taxon>Arthropoda</taxon>
        <taxon>Hexapoda</taxon>
        <taxon>Insecta</taxon>
        <taxon>Pterygota</taxon>
        <taxon>Neoptera</taxon>
        <taxon>Endopterygota</taxon>
        <taxon>Diptera</taxon>
        <taxon>Brachycera</taxon>
        <taxon>Muscomorpha</taxon>
        <taxon>Ephydroidea</taxon>
        <taxon>Drosophilidae</taxon>
        <taxon>Drosophila</taxon>
        <taxon>Sophophora</taxon>
    </lineage>
</organism>
<dbReference type="Proteomes" id="UP001652661">
    <property type="component" value="Chromosome 2R"/>
</dbReference>
<evidence type="ECO:0000256" key="3">
    <source>
        <dbReference type="ARBA" id="ARBA00022692"/>
    </source>
</evidence>
<feature type="transmembrane region" description="Helical" evidence="6">
    <location>
        <begin position="68"/>
        <end position="89"/>
    </location>
</feature>
<dbReference type="GO" id="GO:0050909">
    <property type="term" value="P:sensory perception of taste"/>
    <property type="evidence" value="ECO:0007669"/>
    <property type="project" value="InterPro"/>
</dbReference>
<evidence type="ECO:0000256" key="2">
    <source>
        <dbReference type="ARBA" id="ARBA00022475"/>
    </source>
</evidence>